<dbReference type="AlphaFoldDB" id="A0A6G7XFF3"/>
<protein>
    <recommendedName>
        <fullName evidence="3">SipW-cognate class signal peptide</fullName>
    </recommendedName>
</protein>
<gene>
    <name evidence="1" type="ORF">G7068_07765</name>
</gene>
<dbReference type="KEGG" id="lvi:G7068_07765"/>
<organism evidence="1 2">
    <name type="scientific">Leucobacter viscericola</name>
    <dbReference type="NCBI Taxonomy" id="2714935"/>
    <lineage>
        <taxon>Bacteria</taxon>
        <taxon>Bacillati</taxon>
        <taxon>Actinomycetota</taxon>
        <taxon>Actinomycetes</taxon>
        <taxon>Micrococcales</taxon>
        <taxon>Microbacteriaceae</taxon>
        <taxon>Leucobacter</taxon>
    </lineage>
</organism>
<evidence type="ECO:0000313" key="1">
    <source>
        <dbReference type="EMBL" id="QIK63108.1"/>
    </source>
</evidence>
<dbReference type="RefSeq" id="WP_166290829.1">
    <property type="nucleotide sequence ID" value="NZ_CP049863.1"/>
</dbReference>
<name>A0A6G7XFF3_9MICO</name>
<accession>A0A6G7XFF3</accession>
<proteinExistence type="predicted"/>
<evidence type="ECO:0008006" key="3">
    <source>
        <dbReference type="Google" id="ProtNLM"/>
    </source>
</evidence>
<reference evidence="1 2" key="1">
    <citation type="submission" date="2020-03" db="EMBL/GenBank/DDBJ databases">
        <title>Leucobacter sp. nov., isolated from beetles.</title>
        <authorList>
            <person name="Hyun D.-W."/>
            <person name="Bae J.-W."/>
        </authorList>
    </citation>
    <scope>NUCLEOTIDE SEQUENCE [LARGE SCALE GENOMIC DNA]</scope>
    <source>
        <strain evidence="1 2">HDW9C</strain>
    </source>
</reference>
<evidence type="ECO:0000313" key="2">
    <source>
        <dbReference type="Proteomes" id="UP000502677"/>
    </source>
</evidence>
<dbReference type="EMBL" id="CP049863">
    <property type="protein sequence ID" value="QIK63108.1"/>
    <property type="molecule type" value="Genomic_DNA"/>
</dbReference>
<dbReference type="Proteomes" id="UP000502677">
    <property type="component" value="Chromosome"/>
</dbReference>
<keyword evidence="2" id="KW-1185">Reference proteome</keyword>
<sequence>MSRRKSAKHGRIQRRIPRTAAILAGVSALILATVVAIIASSTTGTLALWNDGADIPEASITVGSAELSIAAGNQPGPKGQAAVQFPASTFSRMLPGDVLGTPVTVTNRGTGPVSLQASLDTASAAQTDARFALREGGCVAGPLTGTVLSASPSPLGDADLAPGASRTYCLQSELSSSVAATKQGTSVVPNFTLSFSGTTGGTP</sequence>